<evidence type="ECO:0000256" key="7">
    <source>
        <dbReference type="PIRNR" id="PIRNR004682"/>
    </source>
</evidence>
<keyword evidence="3" id="KW-0479">Metal-binding</keyword>
<keyword evidence="4 7" id="KW-0378">Hydrolase</keyword>
<accession>A0ABX7Y7D3</accession>
<dbReference type="RefSeq" id="WP_212326058.1">
    <property type="nucleotide sequence ID" value="NZ_AP024463.1"/>
</dbReference>
<dbReference type="PANTHER" id="PTHR42891:SF1">
    <property type="entry name" value="D-GLYCERO-BETA-D-MANNO-HEPTOSE-1,7-BISPHOSPHATE 7-PHOSPHATASE"/>
    <property type="match status" value="1"/>
</dbReference>
<keyword evidence="9" id="KW-1185">Reference proteome</keyword>
<dbReference type="NCBIfam" id="TIGR01656">
    <property type="entry name" value="Histidinol-ppas"/>
    <property type="match status" value="1"/>
</dbReference>
<proteinExistence type="inferred from homology"/>
<sequence length="188" mass="20911">MSDRWAVFFDRDGTLNAHVARDDRRSSPWRIDEFALLPDAVVAAAALRDAGARMFVVTNQPDLQRGLLDPCDLDSMHCQLREILVLDHVYVCPHVAALRCACRKPAGTLFRRAVEEFGIDLSHSWMLGDRATDAQAALSAGLRAVIITPVQRATESTVPELSYATSLMSGVREVLRARDIRHTIRSTE</sequence>
<evidence type="ECO:0000256" key="5">
    <source>
        <dbReference type="ARBA" id="ARBA00023277"/>
    </source>
</evidence>
<name>A0ABX7Y7D3_9ACTN</name>
<dbReference type="Gene3D" id="3.40.50.1000">
    <property type="entry name" value="HAD superfamily/HAD-like"/>
    <property type="match status" value="1"/>
</dbReference>
<dbReference type="SUPFAM" id="SSF56784">
    <property type="entry name" value="HAD-like"/>
    <property type="match status" value="1"/>
</dbReference>
<evidence type="ECO:0000256" key="6">
    <source>
        <dbReference type="ARBA" id="ARBA00031828"/>
    </source>
</evidence>
<keyword evidence="2 7" id="KW-0963">Cytoplasm</keyword>
<dbReference type="EC" id="3.1.3.-" evidence="7"/>
<dbReference type="PANTHER" id="PTHR42891">
    <property type="entry name" value="D-GLYCERO-BETA-D-MANNO-HEPTOSE-1,7-BISPHOSPHATE 7-PHOSPHATASE"/>
    <property type="match status" value="1"/>
</dbReference>
<evidence type="ECO:0000313" key="8">
    <source>
        <dbReference type="EMBL" id="QUC09085.1"/>
    </source>
</evidence>
<evidence type="ECO:0000256" key="4">
    <source>
        <dbReference type="ARBA" id="ARBA00022801"/>
    </source>
</evidence>
<dbReference type="InterPro" id="IPR006543">
    <property type="entry name" value="Histidinol-phos"/>
</dbReference>
<dbReference type="Pfam" id="PF00702">
    <property type="entry name" value="Hydrolase"/>
    <property type="match status" value="1"/>
</dbReference>
<dbReference type="EMBL" id="CP072384">
    <property type="protein sequence ID" value="QUC09085.1"/>
    <property type="molecule type" value="Genomic_DNA"/>
</dbReference>
<organism evidence="8 9">
    <name type="scientific">Arachnia rubra</name>
    <dbReference type="NCBI Taxonomy" id="1547448"/>
    <lineage>
        <taxon>Bacteria</taxon>
        <taxon>Bacillati</taxon>
        <taxon>Actinomycetota</taxon>
        <taxon>Actinomycetes</taxon>
        <taxon>Propionibacteriales</taxon>
        <taxon>Propionibacteriaceae</taxon>
        <taxon>Arachnia</taxon>
    </lineage>
</organism>
<gene>
    <name evidence="8" type="ORF">J5A65_05005</name>
</gene>
<dbReference type="Proteomes" id="UP000678513">
    <property type="component" value="Chromosome"/>
</dbReference>
<dbReference type="InterPro" id="IPR004446">
    <property type="entry name" value="Heptose_bisP_phosphatase"/>
</dbReference>
<comment type="similarity">
    <text evidence="7">Belongs to the gmhB family.</text>
</comment>
<dbReference type="InterPro" id="IPR006549">
    <property type="entry name" value="HAD-SF_hydro_IIIA"/>
</dbReference>
<evidence type="ECO:0000256" key="2">
    <source>
        <dbReference type="ARBA" id="ARBA00022490"/>
    </source>
</evidence>
<reference evidence="8 9" key="1">
    <citation type="submission" date="2021-03" db="EMBL/GenBank/DDBJ databases">
        <title>Human Oral Microbial Genomes.</title>
        <authorList>
            <person name="Johnston C.D."/>
            <person name="Chen T."/>
            <person name="Dewhirst F.E."/>
        </authorList>
    </citation>
    <scope>NUCLEOTIDE SEQUENCE [LARGE SCALE GENOMIC DNA]</scope>
    <source>
        <strain evidence="8 9">DSMZ 100122</strain>
    </source>
</reference>
<dbReference type="InterPro" id="IPR023214">
    <property type="entry name" value="HAD_sf"/>
</dbReference>
<evidence type="ECO:0000256" key="1">
    <source>
        <dbReference type="ARBA" id="ARBA00004496"/>
    </source>
</evidence>
<dbReference type="NCBIfam" id="TIGR01662">
    <property type="entry name" value="HAD-SF-IIIA"/>
    <property type="match status" value="1"/>
</dbReference>
<dbReference type="GO" id="GO:0016787">
    <property type="term" value="F:hydrolase activity"/>
    <property type="evidence" value="ECO:0007669"/>
    <property type="project" value="UniProtKB-KW"/>
</dbReference>
<dbReference type="PIRSF" id="PIRSF004682">
    <property type="entry name" value="GmhB"/>
    <property type="match status" value="1"/>
</dbReference>
<keyword evidence="5 7" id="KW-0119">Carbohydrate metabolism</keyword>
<comment type="subcellular location">
    <subcellularLocation>
        <location evidence="1 7">Cytoplasm</location>
    </subcellularLocation>
</comment>
<evidence type="ECO:0000313" key="9">
    <source>
        <dbReference type="Proteomes" id="UP000678513"/>
    </source>
</evidence>
<dbReference type="InterPro" id="IPR036412">
    <property type="entry name" value="HAD-like_sf"/>
</dbReference>
<protein>
    <recommendedName>
        <fullName evidence="6 7">D,D-heptose 1,7-bisphosphate phosphatase</fullName>
        <ecNumber evidence="7">3.1.3.-</ecNumber>
    </recommendedName>
</protein>
<evidence type="ECO:0000256" key="3">
    <source>
        <dbReference type="ARBA" id="ARBA00022723"/>
    </source>
</evidence>